<sequence>MGYYTTVIVFTTILLLLGSHQIMAMRPLEGEKEQWLRKHYLNIQSLQRGPVRSSQTNPCTFITGRSRGRCTLSVAANVAHEPPAAVAFPVVNVVEFGIAASIVH</sequence>
<dbReference type="EMBL" id="JARAOO010000003">
    <property type="protein sequence ID" value="KAJ7978138.1"/>
    <property type="molecule type" value="Genomic_DNA"/>
</dbReference>
<organism evidence="2 3">
    <name type="scientific">Quillaja saponaria</name>
    <name type="common">Soap bark tree</name>
    <dbReference type="NCBI Taxonomy" id="32244"/>
    <lineage>
        <taxon>Eukaryota</taxon>
        <taxon>Viridiplantae</taxon>
        <taxon>Streptophyta</taxon>
        <taxon>Embryophyta</taxon>
        <taxon>Tracheophyta</taxon>
        <taxon>Spermatophyta</taxon>
        <taxon>Magnoliopsida</taxon>
        <taxon>eudicotyledons</taxon>
        <taxon>Gunneridae</taxon>
        <taxon>Pentapetalae</taxon>
        <taxon>rosids</taxon>
        <taxon>fabids</taxon>
        <taxon>Fabales</taxon>
        <taxon>Quillajaceae</taxon>
        <taxon>Quillaja</taxon>
    </lineage>
</organism>
<comment type="caution">
    <text evidence="2">The sequence shown here is derived from an EMBL/GenBank/DDBJ whole genome shotgun (WGS) entry which is preliminary data.</text>
</comment>
<keyword evidence="3" id="KW-1185">Reference proteome</keyword>
<name>A0AAD7QAY9_QUISA</name>
<dbReference type="AlphaFoldDB" id="A0AAD7QAY9"/>
<feature type="signal peptide" evidence="1">
    <location>
        <begin position="1"/>
        <end position="24"/>
    </location>
</feature>
<evidence type="ECO:0000313" key="2">
    <source>
        <dbReference type="EMBL" id="KAJ7978138.1"/>
    </source>
</evidence>
<dbReference type="KEGG" id="qsa:O6P43_007651"/>
<evidence type="ECO:0000313" key="3">
    <source>
        <dbReference type="Proteomes" id="UP001163823"/>
    </source>
</evidence>
<gene>
    <name evidence="2" type="ORF">O6P43_007651</name>
</gene>
<keyword evidence="2" id="KW-0176">Collagen</keyword>
<dbReference type="Proteomes" id="UP001163823">
    <property type="component" value="Chromosome 3"/>
</dbReference>
<accession>A0AAD7QAY9</accession>
<proteinExistence type="predicted"/>
<dbReference type="PANTHER" id="PTHR33592:SF3">
    <property type="entry name" value="TRANSMEMBRANE PROTEIN"/>
    <property type="match status" value="1"/>
</dbReference>
<evidence type="ECO:0000256" key="1">
    <source>
        <dbReference type="SAM" id="SignalP"/>
    </source>
</evidence>
<feature type="chain" id="PRO_5042274367" evidence="1">
    <location>
        <begin position="25"/>
        <end position="104"/>
    </location>
</feature>
<protein>
    <submittedName>
        <fullName evidence="2">Collagen alpha-1(II) chain-like</fullName>
    </submittedName>
</protein>
<dbReference type="PANTHER" id="PTHR33592">
    <property type="entry name" value="TRANSMEMBRANE PROTEIN"/>
    <property type="match status" value="1"/>
</dbReference>
<reference evidence="2" key="1">
    <citation type="journal article" date="2023" name="Science">
        <title>Elucidation of the pathway for biosynthesis of saponin adjuvants from the soapbark tree.</title>
        <authorList>
            <person name="Reed J."/>
            <person name="Orme A."/>
            <person name="El-Demerdash A."/>
            <person name="Owen C."/>
            <person name="Martin L.B.B."/>
            <person name="Misra R.C."/>
            <person name="Kikuchi S."/>
            <person name="Rejzek M."/>
            <person name="Martin A.C."/>
            <person name="Harkess A."/>
            <person name="Leebens-Mack J."/>
            <person name="Louveau T."/>
            <person name="Stephenson M.J."/>
            <person name="Osbourn A."/>
        </authorList>
    </citation>
    <scope>NUCLEOTIDE SEQUENCE</scope>
    <source>
        <strain evidence="2">S10</strain>
    </source>
</reference>
<keyword evidence="1" id="KW-0732">Signal</keyword>